<dbReference type="InterPro" id="IPR005119">
    <property type="entry name" value="LysR_subst-bd"/>
</dbReference>
<dbReference type="AlphaFoldDB" id="A0A084U5B5"/>
<dbReference type="OrthoDB" id="9791253at2"/>
<dbReference type="FunFam" id="1.10.10.10:FF:000001">
    <property type="entry name" value="LysR family transcriptional regulator"/>
    <property type="match status" value="1"/>
</dbReference>
<dbReference type="Pfam" id="PF00126">
    <property type="entry name" value="HTH_1"/>
    <property type="match status" value="1"/>
</dbReference>
<dbReference type="EMBL" id="JMQM01000003">
    <property type="protein sequence ID" value="KFB08151.1"/>
    <property type="molecule type" value="Genomic_DNA"/>
</dbReference>
<dbReference type="GO" id="GO:0000976">
    <property type="term" value="F:transcription cis-regulatory region binding"/>
    <property type="evidence" value="ECO:0007669"/>
    <property type="project" value="TreeGrafter"/>
</dbReference>
<keyword evidence="2" id="KW-0805">Transcription regulation</keyword>
<accession>A0A084U5B5</accession>
<evidence type="ECO:0000256" key="1">
    <source>
        <dbReference type="ARBA" id="ARBA00009437"/>
    </source>
</evidence>
<dbReference type="Proteomes" id="UP000053675">
    <property type="component" value="Unassembled WGS sequence"/>
</dbReference>
<gene>
    <name evidence="6" type="ORF">EL18_03361</name>
</gene>
<evidence type="ECO:0000259" key="5">
    <source>
        <dbReference type="PROSITE" id="PS50931"/>
    </source>
</evidence>
<dbReference type="eggNOG" id="COG0583">
    <property type="taxonomic scope" value="Bacteria"/>
</dbReference>
<dbReference type="PANTHER" id="PTHR30126">
    <property type="entry name" value="HTH-TYPE TRANSCRIPTIONAL REGULATOR"/>
    <property type="match status" value="1"/>
</dbReference>
<feature type="domain" description="HTH lysR-type" evidence="5">
    <location>
        <begin position="2"/>
        <end position="59"/>
    </location>
</feature>
<dbReference type="Pfam" id="PF03466">
    <property type="entry name" value="LysR_substrate"/>
    <property type="match status" value="1"/>
</dbReference>
<proteinExistence type="inferred from homology"/>
<dbReference type="PANTHER" id="PTHR30126:SF77">
    <property type="entry name" value="TRANSCRIPTIONAL REGULATORY PROTEIN"/>
    <property type="match status" value="1"/>
</dbReference>
<dbReference type="Gene3D" id="1.10.10.10">
    <property type="entry name" value="Winged helix-like DNA-binding domain superfamily/Winged helix DNA-binding domain"/>
    <property type="match status" value="1"/>
</dbReference>
<dbReference type="PATRIC" id="fig|472175.3.peg.3358"/>
<dbReference type="GO" id="GO:0003700">
    <property type="term" value="F:DNA-binding transcription factor activity"/>
    <property type="evidence" value="ECO:0007669"/>
    <property type="project" value="InterPro"/>
</dbReference>
<evidence type="ECO:0000256" key="2">
    <source>
        <dbReference type="ARBA" id="ARBA00023015"/>
    </source>
</evidence>
<sequence>MFGFRDVEIVKAVVRAGGFRAAAQRLNLAQSAISTRIAALEKRLGLTLFDRVGRQVRLSSAGRRFLEEADRLVQSRDRIVQELTQTSGLNGTVRIGVAETIVHTILTQMLKQLRQDHPHVRFELSVDTSEQLARKLSDDELDVAILLRELQPRGVVGTALRPVELGWYASTAMPERNRAWTLQELAEHPIVTFPKGTLPYKQVERLFAGAISEPPVLHGSASLSTVLHLVADQFGIGVLPRRIATSHSLGAAEHIRRIDVEPEAEPQELNFIVIYFPERNREAGTIITEAATQADQNDRP</sequence>
<organism evidence="6 7">
    <name type="scientific">Nitratireductor basaltis</name>
    <dbReference type="NCBI Taxonomy" id="472175"/>
    <lineage>
        <taxon>Bacteria</taxon>
        <taxon>Pseudomonadati</taxon>
        <taxon>Pseudomonadota</taxon>
        <taxon>Alphaproteobacteria</taxon>
        <taxon>Hyphomicrobiales</taxon>
        <taxon>Phyllobacteriaceae</taxon>
        <taxon>Nitratireductor</taxon>
    </lineage>
</organism>
<evidence type="ECO:0000256" key="4">
    <source>
        <dbReference type="ARBA" id="ARBA00023163"/>
    </source>
</evidence>
<dbReference type="InterPro" id="IPR036388">
    <property type="entry name" value="WH-like_DNA-bd_sf"/>
</dbReference>
<comment type="caution">
    <text evidence="6">The sequence shown here is derived from an EMBL/GenBank/DDBJ whole genome shotgun (WGS) entry which is preliminary data.</text>
</comment>
<evidence type="ECO:0000313" key="6">
    <source>
        <dbReference type="EMBL" id="KFB08151.1"/>
    </source>
</evidence>
<evidence type="ECO:0000313" key="7">
    <source>
        <dbReference type="Proteomes" id="UP000053675"/>
    </source>
</evidence>
<dbReference type="Gene3D" id="3.40.190.290">
    <property type="match status" value="1"/>
</dbReference>
<dbReference type="PROSITE" id="PS50931">
    <property type="entry name" value="HTH_LYSR"/>
    <property type="match status" value="1"/>
</dbReference>
<keyword evidence="7" id="KW-1185">Reference proteome</keyword>
<reference evidence="6 7" key="1">
    <citation type="submission" date="2014-05" db="EMBL/GenBank/DDBJ databases">
        <title>Draft Genome Sequence of Nitratireductor basaltis Strain UMTGB225, A Marine Bacterium Isolated from Green Barrel Tunicate.</title>
        <authorList>
            <person name="Gan H.Y."/>
        </authorList>
    </citation>
    <scope>NUCLEOTIDE SEQUENCE [LARGE SCALE GENOMIC DNA]</scope>
    <source>
        <strain evidence="6 7">UMTGB225</strain>
    </source>
</reference>
<dbReference type="RefSeq" id="WP_036486799.1">
    <property type="nucleotide sequence ID" value="NZ_JMQM01000003.1"/>
</dbReference>
<keyword evidence="3" id="KW-0238">DNA-binding</keyword>
<evidence type="ECO:0000256" key="3">
    <source>
        <dbReference type="ARBA" id="ARBA00023125"/>
    </source>
</evidence>
<dbReference type="PRINTS" id="PR00039">
    <property type="entry name" value="HTHLYSR"/>
</dbReference>
<dbReference type="STRING" id="472175.EL18_03361"/>
<protein>
    <submittedName>
        <fullName evidence="6">LysR family transcriptional regulator</fullName>
    </submittedName>
</protein>
<keyword evidence="4" id="KW-0804">Transcription</keyword>
<comment type="similarity">
    <text evidence="1">Belongs to the LysR transcriptional regulatory family.</text>
</comment>
<dbReference type="SUPFAM" id="SSF46785">
    <property type="entry name" value="Winged helix' DNA-binding domain"/>
    <property type="match status" value="1"/>
</dbReference>
<dbReference type="InterPro" id="IPR000847">
    <property type="entry name" value="LysR_HTH_N"/>
</dbReference>
<dbReference type="InterPro" id="IPR036390">
    <property type="entry name" value="WH_DNA-bd_sf"/>
</dbReference>
<dbReference type="SUPFAM" id="SSF53850">
    <property type="entry name" value="Periplasmic binding protein-like II"/>
    <property type="match status" value="1"/>
</dbReference>
<dbReference type="CDD" id="cd05466">
    <property type="entry name" value="PBP2_LTTR_substrate"/>
    <property type="match status" value="1"/>
</dbReference>
<name>A0A084U5B5_9HYPH</name>